<evidence type="ECO:0000313" key="5">
    <source>
        <dbReference type="EMBL" id="CAF1278670.1"/>
    </source>
</evidence>
<dbReference type="Pfam" id="PF01535">
    <property type="entry name" value="PPR"/>
    <property type="match status" value="4"/>
</dbReference>
<sequence>MLSQYKIRDRHCSMICLRLLTSTKDTSQSDQQLTSNLCREYGRRMKTHLNRAENDRVLSLFDELIQKHQIKPTYMNYLLAMQAITGSKQRIEADRLHDLVEQDDSIRNGTQMQRGLVYMYAVALGDVSHAEKLVAAMPKPTHISIFATLMTGYIRHGTPEKAVELFTKIENDGQLTHDRFSYTAMINACSKLGDYARGKEIIDRILANNDPHLLQNANLITTMIDMLGKAGSHLQQCIQLFNSIQLEKRTASLYNAMMKAYNKSAVPKETLALFEQRISEESYKPDRIHFLLVFNACAKIGRVCLKDAHKYYQRMLDDLRSCARNPRCRNAAIDMFGKCADLQMARSIFETNQDLNDIVSWGTILNTYALHANGRQVLHMFERMQMETEIKPNAQIYSTVLNACSHSGLLDEAKKIFSQCKIELPELWKYITIIDALARADRFDEALKMIDKYELTNPPSMTMYMSILSCARRCGLVSVAETIVRRLEDLNTFRSEDLKVAYVMLANLYNAQGRREDAFKIRQLMRDKQTKKMPGLTWIEIDGILHEFYSNDRRHRQTDEIYNEVARIDDELEKDGHMVDNNSVPSGSVHSEKLAIALALISTSSGSSLVLTKNLRICPDCHEMLKRLSKLRNRKIVFRDSFRYHEFADGQCSCGDFL</sequence>
<feature type="domain" description="DYW" evidence="3">
    <location>
        <begin position="589"/>
        <end position="657"/>
    </location>
</feature>
<comment type="caution">
    <text evidence="4">The sequence shown here is derived from an EMBL/GenBank/DDBJ whole genome shotgun (WGS) entry which is preliminary data.</text>
</comment>
<dbReference type="PANTHER" id="PTHR47926">
    <property type="entry name" value="PENTATRICOPEPTIDE REPEAT-CONTAINING PROTEIN"/>
    <property type="match status" value="1"/>
</dbReference>
<dbReference type="SUPFAM" id="SSF48452">
    <property type="entry name" value="TPR-like"/>
    <property type="match status" value="1"/>
</dbReference>
<evidence type="ECO:0000256" key="2">
    <source>
        <dbReference type="PROSITE-ProRule" id="PRU00708"/>
    </source>
</evidence>
<dbReference type="InterPro" id="IPR032867">
    <property type="entry name" value="DYW_dom"/>
</dbReference>
<dbReference type="GO" id="GO:0003723">
    <property type="term" value="F:RNA binding"/>
    <property type="evidence" value="ECO:0007669"/>
    <property type="project" value="InterPro"/>
</dbReference>
<dbReference type="InterPro" id="IPR011990">
    <property type="entry name" value="TPR-like_helical_dom_sf"/>
</dbReference>
<evidence type="ECO:0000259" key="3">
    <source>
        <dbReference type="Pfam" id="PF14432"/>
    </source>
</evidence>
<dbReference type="AlphaFoldDB" id="A0A813R954"/>
<accession>A0A813R954</accession>
<dbReference type="FunFam" id="1.25.40.10:FF:000242">
    <property type="entry name" value="Pentatricopeptide repeat-containing protein"/>
    <property type="match status" value="1"/>
</dbReference>
<dbReference type="Proteomes" id="UP000663852">
    <property type="component" value="Unassembled WGS sequence"/>
</dbReference>
<dbReference type="InterPro" id="IPR002885">
    <property type="entry name" value="PPR_rpt"/>
</dbReference>
<feature type="repeat" description="PPR" evidence="2">
    <location>
        <begin position="250"/>
        <end position="285"/>
    </location>
</feature>
<dbReference type="Proteomes" id="UP000663828">
    <property type="component" value="Unassembled WGS sequence"/>
</dbReference>
<dbReference type="OrthoDB" id="185373at2759"/>
<keyword evidence="1" id="KW-0677">Repeat</keyword>
<protein>
    <recommendedName>
        <fullName evidence="3">DYW domain-containing protein</fullName>
    </recommendedName>
</protein>
<dbReference type="EMBL" id="CAJNOJ010000009">
    <property type="protein sequence ID" value="CAF0777013.1"/>
    <property type="molecule type" value="Genomic_DNA"/>
</dbReference>
<reference evidence="4" key="1">
    <citation type="submission" date="2021-02" db="EMBL/GenBank/DDBJ databases">
        <authorList>
            <person name="Nowell W R."/>
        </authorList>
    </citation>
    <scope>NUCLEOTIDE SEQUENCE</scope>
</reference>
<dbReference type="PANTHER" id="PTHR47926:SF425">
    <property type="entry name" value="REPEAT (TPR)-LIKE SUPERFAMILY PROTEIN, PUTATIVE-RELATED"/>
    <property type="match status" value="1"/>
</dbReference>
<dbReference type="EMBL" id="CAJNOR010002327">
    <property type="protein sequence ID" value="CAF1278670.1"/>
    <property type="molecule type" value="Genomic_DNA"/>
</dbReference>
<dbReference type="GO" id="GO:0008270">
    <property type="term" value="F:zinc ion binding"/>
    <property type="evidence" value="ECO:0007669"/>
    <property type="project" value="InterPro"/>
</dbReference>
<evidence type="ECO:0000256" key="1">
    <source>
        <dbReference type="ARBA" id="ARBA00022737"/>
    </source>
</evidence>
<dbReference type="Gene3D" id="1.25.40.10">
    <property type="entry name" value="Tetratricopeptide repeat domain"/>
    <property type="match status" value="3"/>
</dbReference>
<feature type="repeat" description="PPR" evidence="2">
    <location>
        <begin position="178"/>
        <end position="212"/>
    </location>
</feature>
<dbReference type="Pfam" id="PF14432">
    <property type="entry name" value="DYW_deaminase"/>
    <property type="match status" value="1"/>
</dbReference>
<evidence type="ECO:0000313" key="6">
    <source>
        <dbReference type="Proteomes" id="UP000663828"/>
    </source>
</evidence>
<dbReference type="PROSITE" id="PS51375">
    <property type="entry name" value="PPR"/>
    <property type="match status" value="2"/>
</dbReference>
<keyword evidence="6" id="KW-1185">Reference proteome</keyword>
<dbReference type="GO" id="GO:0009451">
    <property type="term" value="P:RNA modification"/>
    <property type="evidence" value="ECO:0007669"/>
    <property type="project" value="InterPro"/>
</dbReference>
<dbReference type="InterPro" id="IPR046848">
    <property type="entry name" value="E_motif"/>
</dbReference>
<organism evidence="4 7">
    <name type="scientific">Adineta ricciae</name>
    <name type="common">Rotifer</name>
    <dbReference type="NCBI Taxonomy" id="249248"/>
    <lineage>
        <taxon>Eukaryota</taxon>
        <taxon>Metazoa</taxon>
        <taxon>Spiralia</taxon>
        <taxon>Gnathifera</taxon>
        <taxon>Rotifera</taxon>
        <taxon>Eurotatoria</taxon>
        <taxon>Bdelloidea</taxon>
        <taxon>Adinetida</taxon>
        <taxon>Adinetidae</taxon>
        <taxon>Adineta</taxon>
    </lineage>
</organism>
<dbReference type="Pfam" id="PF20431">
    <property type="entry name" value="E_motif"/>
    <property type="match status" value="1"/>
</dbReference>
<gene>
    <name evidence="4" type="ORF">EDS130_LOCUS3633</name>
    <name evidence="5" type="ORF">XAT740_LOCUS27694</name>
</gene>
<evidence type="ECO:0000313" key="4">
    <source>
        <dbReference type="EMBL" id="CAF0777013.1"/>
    </source>
</evidence>
<dbReference type="InterPro" id="IPR046960">
    <property type="entry name" value="PPR_At4g14850-like_plant"/>
</dbReference>
<proteinExistence type="predicted"/>
<name>A0A813R954_ADIRI</name>
<evidence type="ECO:0000313" key="7">
    <source>
        <dbReference type="Proteomes" id="UP000663852"/>
    </source>
</evidence>